<comment type="caution">
    <text evidence="1">The sequence shown here is derived from an EMBL/GenBank/DDBJ whole genome shotgun (WGS) entry which is preliminary data.</text>
</comment>
<sequence length="210" mass="23394">MYYPKQPSLPQVMQFVCKYLQYTYTTYSYMKDEYWGTFIIAIVSGNTRRWHGIIRRRGGETGRGRTTVRSRLARVASRPQSTVQATWGRRVGGWYGICANRARPCDCANEGAQRQGGVCARLASTSGGWGPPQKMPGGRRLWRACGNAGPGDGRGACASSRFEHCARRRARRGRTAGAIGHRTCHGVRASALGGYCSWLVRRSATLERRR</sequence>
<dbReference type="EMBL" id="JARJCN010000043">
    <property type="protein sequence ID" value="KAJ7082884.1"/>
    <property type="molecule type" value="Genomic_DNA"/>
</dbReference>
<accession>A0AAD6U2Y8</accession>
<evidence type="ECO:0000313" key="1">
    <source>
        <dbReference type="EMBL" id="KAJ7082884.1"/>
    </source>
</evidence>
<reference evidence="1" key="1">
    <citation type="submission" date="2023-03" db="EMBL/GenBank/DDBJ databases">
        <title>Massive genome expansion in bonnet fungi (Mycena s.s.) driven by repeated elements and novel gene families across ecological guilds.</title>
        <authorList>
            <consortium name="Lawrence Berkeley National Laboratory"/>
            <person name="Harder C.B."/>
            <person name="Miyauchi S."/>
            <person name="Viragh M."/>
            <person name="Kuo A."/>
            <person name="Thoen E."/>
            <person name="Andreopoulos B."/>
            <person name="Lu D."/>
            <person name="Skrede I."/>
            <person name="Drula E."/>
            <person name="Henrissat B."/>
            <person name="Morin E."/>
            <person name="Kohler A."/>
            <person name="Barry K."/>
            <person name="LaButti K."/>
            <person name="Morin E."/>
            <person name="Salamov A."/>
            <person name="Lipzen A."/>
            <person name="Mereny Z."/>
            <person name="Hegedus B."/>
            <person name="Baldrian P."/>
            <person name="Stursova M."/>
            <person name="Weitz H."/>
            <person name="Taylor A."/>
            <person name="Grigoriev I.V."/>
            <person name="Nagy L.G."/>
            <person name="Martin F."/>
            <person name="Kauserud H."/>
        </authorList>
    </citation>
    <scope>NUCLEOTIDE SEQUENCE</scope>
    <source>
        <strain evidence="1">CBHHK173m</strain>
    </source>
</reference>
<proteinExistence type="predicted"/>
<dbReference type="AlphaFoldDB" id="A0AAD6U2Y8"/>
<gene>
    <name evidence="1" type="ORF">B0H15DRAFT_851839</name>
</gene>
<keyword evidence="2" id="KW-1185">Reference proteome</keyword>
<protein>
    <submittedName>
        <fullName evidence="1">Uncharacterized protein</fullName>
    </submittedName>
</protein>
<dbReference type="Proteomes" id="UP001222325">
    <property type="component" value="Unassembled WGS sequence"/>
</dbReference>
<evidence type="ECO:0000313" key="2">
    <source>
        <dbReference type="Proteomes" id="UP001222325"/>
    </source>
</evidence>
<organism evidence="1 2">
    <name type="scientific">Mycena belliarum</name>
    <dbReference type="NCBI Taxonomy" id="1033014"/>
    <lineage>
        <taxon>Eukaryota</taxon>
        <taxon>Fungi</taxon>
        <taxon>Dikarya</taxon>
        <taxon>Basidiomycota</taxon>
        <taxon>Agaricomycotina</taxon>
        <taxon>Agaricomycetes</taxon>
        <taxon>Agaricomycetidae</taxon>
        <taxon>Agaricales</taxon>
        <taxon>Marasmiineae</taxon>
        <taxon>Mycenaceae</taxon>
        <taxon>Mycena</taxon>
    </lineage>
</organism>
<name>A0AAD6U2Y8_9AGAR</name>